<evidence type="ECO:0000313" key="1">
    <source>
        <dbReference type="EMBL" id="KDN85730.1"/>
    </source>
</evidence>
<reference evidence="1 2" key="1">
    <citation type="submission" date="2014-05" db="EMBL/GenBank/DDBJ databases">
        <title>Draft Genome Sequence of Kitasatospora cheerisanensis KCTC 2395.</title>
        <authorList>
            <person name="Nam D.H."/>
        </authorList>
    </citation>
    <scope>NUCLEOTIDE SEQUENCE [LARGE SCALE GENOMIC DNA]</scope>
    <source>
        <strain evidence="1 2">KCTC 2395</strain>
    </source>
</reference>
<gene>
    <name evidence="1" type="ORF">KCH_23880</name>
</gene>
<dbReference type="Proteomes" id="UP000027178">
    <property type="component" value="Unassembled WGS sequence"/>
</dbReference>
<keyword evidence="2" id="KW-1185">Reference proteome</keyword>
<accession>A0A066Z6G0</accession>
<proteinExistence type="predicted"/>
<dbReference type="HOGENOM" id="CLU_3328891_0_0_11"/>
<dbReference type="AlphaFoldDB" id="A0A066Z6G0"/>
<name>A0A066Z6G0_9ACTN</name>
<sequence length="38" mass="3922">MIFSWGESACLVGPASRGNYVGVGIRVRAGRVAADRAA</sequence>
<protein>
    <submittedName>
        <fullName evidence="1">Uncharacterized protein</fullName>
    </submittedName>
</protein>
<dbReference type="EMBL" id="JNBY01000078">
    <property type="protein sequence ID" value="KDN85730.1"/>
    <property type="molecule type" value="Genomic_DNA"/>
</dbReference>
<evidence type="ECO:0000313" key="2">
    <source>
        <dbReference type="Proteomes" id="UP000027178"/>
    </source>
</evidence>
<comment type="caution">
    <text evidence="1">The sequence shown here is derived from an EMBL/GenBank/DDBJ whole genome shotgun (WGS) entry which is preliminary data.</text>
</comment>
<organism evidence="1 2">
    <name type="scientific">Kitasatospora cheerisanensis KCTC 2395</name>
    <dbReference type="NCBI Taxonomy" id="1348663"/>
    <lineage>
        <taxon>Bacteria</taxon>
        <taxon>Bacillati</taxon>
        <taxon>Actinomycetota</taxon>
        <taxon>Actinomycetes</taxon>
        <taxon>Kitasatosporales</taxon>
        <taxon>Streptomycetaceae</taxon>
        <taxon>Kitasatospora</taxon>
    </lineage>
</organism>